<proteinExistence type="predicted"/>
<dbReference type="CDD" id="cd11650">
    <property type="entry name" value="AT4G37440_like"/>
    <property type="match status" value="1"/>
</dbReference>
<evidence type="ECO:0000256" key="1">
    <source>
        <dbReference type="SAM" id="MobiDB-lite"/>
    </source>
</evidence>
<protein>
    <submittedName>
        <fullName evidence="2">Uncharacterized protein</fullName>
    </submittedName>
</protein>
<keyword evidence="3" id="KW-1185">Reference proteome</keyword>
<evidence type="ECO:0000313" key="3">
    <source>
        <dbReference type="Proteomes" id="UP001153555"/>
    </source>
</evidence>
<organism evidence="2 3">
    <name type="scientific">Striga hermonthica</name>
    <name type="common">Purple witchweed</name>
    <name type="synonym">Buchnera hermonthica</name>
    <dbReference type="NCBI Taxonomy" id="68872"/>
    <lineage>
        <taxon>Eukaryota</taxon>
        <taxon>Viridiplantae</taxon>
        <taxon>Streptophyta</taxon>
        <taxon>Embryophyta</taxon>
        <taxon>Tracheophyta</taxon>
        <taxon>Spermatophyta</taxon>
        <taxon>Magnoliopsida</taxon>
        <taxon>eudicotyledons</taxon>
        <taxon>Gunneridae</taxon>
        <taxon>Pentapetalae</taxon>
        <taxon>asterids</taxon>
        <taxon>lamiids</taxon>
        <taxon>Lamiales</taxon>
        <taxon>Orobanchaceae</taxon>
        <taxon>Buchnereae</taxon>
        <taxon>Striga</taxon>
    </lineage>
</organism>
<dbReference type="Proteomes" id="UP001153555">
    <property type="component" value="Unassembled WGS sequence"/>
</dbReference>
<evidence type="ECO:0000313" key="2">
    <source>
        <dbReference type="EMBL" id="CAA0838673.1"/>
    </source>
</evidence>
<accession>A0A9N7NUW0</accession>
<dbReference type="AlphaFoldDB" id="A0A9N7NUW0"/>
<feature type="compositionally biased region" description="Polar residues" evidence="1">
    <location>
        <begin position="14"/>
        <end position="26"/>
    </location>
</feature>
<reference evidence="2" key="1">
    <citation type="submission" date="2019-12" db="EMBL/GenBank/DDBJ databases">
        <authorList>
            <person name="Scholes J."/>
        </authorList>
    </citation>
    <scope>NUCLEOTIDE SEQUENCE</scope>
</reference>
<dbReference type="InterPro" id="IPR038745">
    <property type="entry name" value="AT4G37440-like"/>
</dbReference>
<comment type="caution">
    <text evidence="2">The sequence shown here is derived from an EMBL/GenBank/DDBJ whole genome shotgun (WGS) entry which is preliminary data.</text>
</comment>
<feature type="region of interest" description="Disordered" evidence="1">
    <location>
        <begin position="1"/>
        <end position="26"/>
    </location>
</feature>
<feature type="compositionally biased region" description="Basic and acidic residues" evidence="1">
    <location>
        <begin position="1"/>
        <end position="11"/>
    </location>
</feature>
<dbReference type="OrthoDB" id="21648at2759"/>
<dbReference type="EMBL" id="CACSLK010031421">
    <property type="protein sequence ID" value="CAA0838673.1"/>
    <property type="molecule type" value="Genomic_DNA"/>
</dbReference>
<name>A0A9N7NUW0_STRHE</name>
<gene>
    <name evidence="2" type="ORF">SHERM_05251</name>
</gene>
<dbReference type="PANTHER" id="PTHR34057">
    <property type="entry name" value="ELONGATION FACTOR"/>
    <property type="match status" value="1"/>
</dbReference>
<sequence>MDVKVEPKEDPDATENSSSFADTISGNENNCGLSDADVESQFFGENDLASPLGGLASVFPVRKKKLTAHWRNFIHPLMWRCKWTELRIKELESQASKYAREISINDQGKHKITDQVAVEQSGSKSQPFTHFSHRKKLMKRRKRKRAELTTDITSFMSGHVLFCERENKKADLDAVPRKENLGNSDQQATGQDEFGIHDDYIFPEDNSNNFLEHVLRKIETVHARVNKLKDKLGLVMTNNASRFSSSENLSQLVACDLQMSSGPSPSLSACNEDTLSVGGSLYTSPPQHMSDYDFEDFAVSSFGQAIPIPDIIESTVGLLSSVDVTQHHAQVGDSSERIVDNILLQNETAEIENTQDAENSGEEENNDSMLLASEADMACKGVATTEHSTLKSCLSKDIHFPKNKRKRGERKAASRFPRWDINSAYCRFFLISPQRLATSYQWKAIFWTSWNRLAFTTRRQRQYL</sequence>
<dbReference type="PANTHER" id="PTHR34057:SF1">
    <property type="entry name" value="ELONGATION FACTOR"/>
    <property type="match status" value="1"/>
</dbReference>